<evidence type="ECO:0000256" key="4">
    <source>
        <dbReference type="ARBA" id="ARBA00023027"/>
    </source>
</evidence>
<dbReference type="InterPro" id="IPR016162">
    <property type="entry name" value="Ald_DH_N"/>
</dbReference>
<name>A0AAN9XXH3_9HEMI</name>
<dbReference type="CDD" id="cd07130">
    <property type="entry name" value="ALDH_F7_AASADH"/>
    <property type="match status" value="1"/>
</dbReference>
<evidence type="ECO:0000313" key="9">
    <source>
        <dbReference type="EMBL" id="KAK7573566.1"/>
    </source>
</evidence>
<evidence type="ECO:0000256" key="5">
    <source>
        <dbReference type="ARBA" id="ARBA00024226"/>
    </source>
</evidence>
<dbReference type="EMBL" id="JBBCAQ010000037">
    <property type="protein sequence ID" value="KAK7573566.1"/>
    <property type="molecule type" value="Genomic_DNA"/>
</dbReference>
<dbReference type="Gene3D" id="3.40.309.10">
    <property type="entry name" value="Aldehyde Dehydrogenase, Chain A, domain 2"/>
    <property type="match status" value="1"/>
</dbReference>
<feature type="domain" description="Aldehyde dehydrogenase" evidence="8">
    <location>
        <begin position="54"/>
        <end position="515"/>
    </location>
</feature>
<keyword evidence="10" id="KW-1185">Reference proteome</keyword>
<dbReference type="PROSITE" id="PS00687">
    <property type="entry name" value="ALDEHYDE_DEHYDR_GLU"/>
    <property type="match status" value="1"/>
</dbReference>
<evidence type="ECO:0000256" key="2">
    <source>
        <dbReference type="ARBA" id="ARBA00011881"/>
    </source>
</evidence>
<dbReference type="PANTHER" id="PTHR43521:SF1">
    <property type="entry name" value="ALPHA-AMINOADIPIC SEMIALDEHYDE DEHYDROGENASE"/>
    <property type="match status" value="1"/>
</dbReference>
<dbReference type="EC" id="1.2.1.3" evidence="5"/>
<keyword evidence="3 7" id="KW-0560">Oxidoreductase</keyword>
<dbReference type="PANTHER" id="PTHR43521">
    <property type="entry name" value="ALPHA-AMINOADIPIC SEMIALDEHYDE DEHYDROGENASE"/>
    <property type="match status" value="1"/>
</dbReference>
<dbReference type="InterPro" id="IPR029510">
    <property type="entry name" value="Ald_DH_CS_GLU"/>
</dbReference>
<evidence type="ECO:0000256" key="1">
    <source>
        <dbReference type="ARBA" id="ARBA00009986"/>
    </source>
</evidence>
<dbReference type="AlphaFoldDB" id="A0AAN9XXH3"/>
<dbReference type="InterPro" id="IPR016161">
    <property type="entry name" value="Ald_DH/histidinol_DH"/>
</dbReference>
<evidence type="ECO:0000256" key="3">
    <source>
        <dbReference type="ARBA" id="ARBA00023002"/>
    </source>
</evidence>
<accession>A0AAN9XXH3</accession>
<comment type="subunit">
    <text evidence="2">Homotetramer.</text>
</comment>
<dbReference type="SUPFAM" id="SSF53720">
    <property type="entry name" value="ALDH-like"/>
    <property type="match status" value="1"/>
</dbReference>
<dbReference type="Proteomes" id="UP001367676">
    <property type="component" value="Unassembled WGS sequence"/>
</dbReference>
<dbReference type="InterPro" id="IPR044638">
    <property type="entry name" value="ALDH7A1-like"/>
</dbReference>
<organism evidence="9 10">
    <name type="scientific">Parthenolecanium corni</name>
    <dbReference type="NCBI Taxonomy" id="536013"/>
    <lineage>
        <taxon>Eukaryota</taxon>
        <taxon>Metazoa</taxon>
        <taxon>Ecdysozoa</taxon>
        <taxon>Arthropoda</taxon>
        <taxon>Hexapoda</taxon>
        <taxon>Insecta</taxon>
        <taxon>Pterygota</taxon>
        <taxon>Neoptera</taxon>
        <taxon>Paraneoptera</taxon>
        <taxon>Hemiptera</taxon>
        <taxon>Sternorrhyncha</taxon>
        <taxon>Coccoidea</taxon>
        <taxon>Coccidae</taxon>
        <taxon>Parthenolecanium</taxon>
    </lineage>
</organism>
<dbReference type="GO" id="GO:0004029">
    <property type="term" value="F:aldehyde dehydrogenase (NAD+) activity"/>
    <property type="evidence" value="ECO:0007669"/>
    <property type="project" value="UniProtKB-EC"/>
</dbReference>
<protein>
    <recommendedName>
        <fullName evidence="5">aldehyde dehydrogenase (NAD(+))</fullName>
        <ecNumber evidence="5">1.2.1.3</ecNumber>
    </recommendedName>
</protein>
<comment type="similarity">
    <text evidence="1 7">Belongs to the aldehyde dehydrogenase family.</text>
</comment>
<proteinExistence type="inferred from homology"/>
<keyword evidence="4" id="KW-0520">NAD</keyword>
<dbReference type="InterPro" id="IPR015590">
    <property type="entry name" value="Aldehyde_DH_dom"/>
</dbReference>
<sequence>MMSRIVKKGVSFNAGKLFSRSISLLIEKNGYEFLNELGLKAVNSGVYDGQWSANGEVITTISPANGQPIASVQQANPKDYERCVQSASEAWQTWVDIPAPKRGEVVRQIGEALRSKLEPLGKLISLEMGKILAEGIGEVQEYIDICDYAVGLSRMLDGKILPSERPEHVLLENWNPLGVVAVISAFNFPVAVYGWNSAIAMVCGNSLLWKGAPSTSLTSVATSNIIAKVLEKNGIPGAVCTLCAGGKEIGEAMTSDTRIPLVSFTGSCEVGKKVGVKVQERFGKSLLELGGNNAIIVADDADLNVVAQSVVFSCCGTAGQRCTTTRRLILHSSVYDTVLNNIITAYGNVVKRLGDPLDKNTLYGPLHNQMAVDKFKDAIDEAIKAGGKIEFGGKVVDRPGFFVEPTIITGLKPTSNVVLRETFAPIVYIFKYESLEEAIFINNSVQQGLSSSIFTNDISRLFKWIGPKGSDCGIVNVNIPTSGAEIGGAFGGEKHTGGGRESGSDSWKQYMRRSTITINNGKVLTLAQGINFQ</sequence>
<reference evidence="9 10" key="1">
    <citation type="submission" date="2024-03" db="EMBL/GenBank/DDBJ databases">
        <title>Adaptation during the transition from Ophiocordyceps entomopathogen to insect associate is accompanied by gene loss and intensified selection.</title>
        <authorList>
            <person name="Ward C.M."/>
            <person name="Onetto C.A."/>
            <person name="Borneman A.R."/>
        </authorList>
    </citation>
    <scope>NUCLEOTIDE SEQUENCE [LARGE SCALE GENOMIC DNA]</scope>
    <source>
        <strain evidence="9">AWRI1</strain>
        <tissue evidence="9">Single Adult Female</tissue>
    </source>
</reference>
<gene>
    <name evidence="9" type="ORF">V9T40_010757</name>
</gene>
<dbReference type="FunFam" id="3.40.309.10:FF:000018">
    <property type="entry name" value="Alpha-aminoadipic semialdehyde dehydrogenase"/>
    <property type="match status" value="1"/>
</dbReference>
<evidence type="ECO:0000256" key="7">
    <source>
        <dbReference type="RuleBase" id="RU003345"/>
    </source>
</evidence>
<comment type="caution">
    <text evidence="9">The sequence shown here is derived from an EMBL/GenBank/DDBJ whole genome shotgun (WGS) entry which is preliminary data.</text>
</comment>
<dbReference type="Pfam" id="PF00171">
    <property type="entry name" value="Aldedh"/>
    <property type="match status" value="1"/>
</dbReference>
<dbReference type="InterPro" id="IPR016163">
    <property type="entry name" value="Ald_DH_C"/>
</dbReference>
<evidence type="ECO:0000313" key="10">
    <source>
        <dbReference type="Proteomes" id="UP001367676"/>
    </source>
</evidence>
<evidence type="ECO:0000259" key="8">
    <source>
        <dbReference type="Pfam" id="PF00171"/>
    </source>
</evidence>
<feature type="active site" evidence="6">
    <location>
        <position position="288"/>
    </location>
</feature>
<dbReference type="Gene3D" id="3.40.605.10">
    <property type="entry name" value="Aldehyde Dehydrogenase, Chain A, domain 1"/>
    <property type="match status" value="1"/>
</dbReference>
<evidence type="ECO:0000256" key="6">
    <source>
        <dbReference type="PROSITE-ProRule" id="PRU10007"/>
    </source>
</evidence>